<evidence type="ECO:0000256" key="10">
    <source>
        <dbReference type="SAM" id="Phobius"/>
    </source>
</evidence>
<dbReference type="InterPro" id="IPR003660">
    <property type="entry name" value="HAMP_dom"/>
</dbReference>
<dbReference type="GO" id="GO:0004721">
    <property type="term" value="F:phosphoprotein phosphatase activity"/>
    <property type="evidence" value="ECO:0007669"/>
    <property type="project" value="TreeGrafter"/>
</dbReference>
<dbReference type="PROSITE" id="PS50885">
    <property type="entry name" value="HAMP"/>
    <property type="match status" value="1"/>
</dbReference>
<dbReference type="GO" id="GO:0000155">
    <property type="term" value="F:phosphorelay sensor kinase activity"/>
    <property type="evidence" value="ECO:0007669"/>
    <property type="project" value="InterPro"/>
</dbReference>
<dbReference type="InterPro" id="IPR005467">
    <property type="entry name" value="His_kinase_dom"/>
</dbReference>
<comment type="caution">
    <text evidence="13">The sequence shown here is derived from an EMBL/GenBank/DDBJ whole genome shotgun (WGS) entry which is preliminary data.</text>
</comment>
<keyword evidence="6 13" id="KW-0418">Kinase</keyword>
<evidence type="ECO:0000256" key="6">
    <source>
        <dbReference type="ARBA" id="ARBA00022777"/>
    </source>
</evidence>
<evidence type="ECO:0000256" key="3">
    <source>
        <dbReference type="ARBA" id="ARBA00012438"/>
    </source>
</evidence>
<keyword evidence="9" id="KW-0175">Coiled coil</keyword>
<gene>
    <name evidence="13" type="ORF">SAMN06296020_10590</name>
</gene>
<feature type="domain" description="HAMP" evidence="12">
    <location>
        <begin position="226"/>
        <end position="273"/>
    </location>
</feature>
<dbReference type="Pfam" id="PF00672">
    <property type="entry name" value="HAMP"/>
    <property type="match status" value="1"/>
</dbReference>
<evidence type="ECO:0000259" key="12">
    <source>
        <dbReference type="PROSITE" id="PS50885"/>
    </source>
</evidence>
<evidence type="ECO:0000256" key="2">
    <source>
        <dbReference type="ARBA" id="ARBA00004370"/>
    </source>
</evidence>
<evidence type="ECO:0000313" key="13">
    <source>
        <dbReference type="EMBL" id="SMP54173.1"/>
    </source>
</evidence>
<proteinExistence type="predicted"/>
<dbReference type="PANTHER" id="PTHR45453">
    <property type="entry name" value="PHOSPHATE REGULON SENSOR PROTEIN PHOR"/>
    <property type="match status" value="1"/>
</dbReference>
<protein>
    <recommendedName>
        <fullName evidence="3">histidine kinase</fullName>
        <ecNumber evidence="3">2.7.13.3</ecNumber>
    </recommendedName>
</protein>
<dbReference type="SUPFAM" id="SSF55874">
    <property type="entry name" value="ATPase domain of HSP90 chaperone/DNA topoisomerase II/histidine kinase"/>
    <property type="match status" value="1"/>
</dbReference>
<feature type="transmembrane region" description="Helical" evidence="10">
    <location>
        <begin position="32"/>
        <end position="57"/>
    </location>
</feature>
<organism evidence="13 14">
    <name type="scientific">Anoxynatronum buryatiense</name>
    <dbReference type="NCBI Taxonomy" id="489973"/>
    <lineage>
        <taxon>Bacteria</taxon>
        <taxon>Bacillati</taxon>
        <taxon>Bacillota</taxon>
        <taxon>Clostridia</taxon>
        <taxon>Eubacteriales</taxon>
        <taxon>Clostridiaceae</taxon>
        <taxon>Anoxynatronum</taxon>
    </lineage>
</organism>
<dbReference type="PROSITE" id="PS50109">
    <property type="entry name" value="HIS_KIN"/>
    <property type="match status" value="1"/>
</dbReference>
<comment type="subcellular location">
    <subcellularLocation>
        <location evidence="2">Membrane</location>
    </subcellularLocation>
</comment>
<dbReference type="GO" id="GO:0016036">
    <property type="term" value="P:cellular response to phosphate starvation"/>
    <property type="evidence" value="ECO:0007669"/>
    <property type="project" value="TreeGrafter"/>
</dbReference>
<dbReference type="Gene3D" id="3.30.565.10">
    <property type="entry name" value="Histidine kinase-like ATPase, C-terminal domain"/>
    <property type="match status" value="1"/>
</dbReference>
<keyword evidence="8 10" id="KW-0472">Membrane</keyword>
<dbReference type="GO" id="GO:0005886">
    <property type="term" value="C:plasma membrane"/>
    <property type="evidence" value="ECO:0007669"/>
    <property type="project" value="TreeGrafter"/>
</dbReference>
<evidence type="ECO:0000256" key="8">
    <source>
        <dbReference type="ARBA" id="ARBA00023136"/>
    </source>
</evidence>
<dbReference type="Proteomes" id="UP001158066">
    <property type="component" value="Unassembled WGS sequence"/>
</dbReference>
<evidence type="ECO:0000256" key="9">
    <source>
        <dbReference type="SAM" id="Coils"/>
    </source>
</evidence>
<accession>A0AA45WVK2</accession>
<keyword evidence="5" id="KW-0808">Transferase</keyword>
<dbReference type="FunFam" id="1.10.287.130:FF:000001">
    <property type="entry name" value="Two-component sensor histidine kinase"/>
    <property type="match status" value="1"/>
</dbReference>
<feature type="domain" description="Histidine kinase" evidence="11">
    <location>
        <begin position="281"/>
        <end position="496"/>
    </location>
</feature>
<dbReference type="EC" id="2.7.13.3" evidence="3"/>
<dbReference type="InterPro" id="IPR004358">
    <property type="entry name" value="Sig_transdc_His_kin-like_C"/>
</dbReference>
<dbReference type="Gene3D" id="1.10.287.130">
    <property type="match status" value="1"/>
</dbReference>
<keyword evidence="14" id="KW-1185">Reference proteome</keyword>
<evidence type="ECO:0000256" key="4">
    <source>
        <dbReference type="ARBA" id="ARBA00022553"/>
    </source>
</evidence>
<evidence type="ECO:0000313" key="14">
    <source>
        <dbReference type="Proteomes" id="UP001158066"/>
    </source>
</evidence>
<name>A0AA45WVK2_9CLOT</name>
<evidence type="ECO:0000259" key="11">
    <source>
        <dbReference type="PROSITE" id="PS50109"/>
    </source>
</evidence>
<keyword evidence="7" id="KW-0902">Two-component regulatory system</keyword>
<dbReference type="InterPro" id="IPR036890">
    <property type="entry name" value="HATPase_C_sf"/>
</dbReference>
<sequence length="515" mass="57256">MNKQKGHKSGGRGASLTDKIKSSLALKLNVHLAVMLFSAFFTVNLVLVIGVIGTTLFRIERETQMVIDSLENATYMVYQPLFEEKGFQVRSETVKNGVVEPSGRLLPRALQEMLPVESLEARRDLKLPPRQQDISLAQRIDQATYHMNLTIHHQPHEIIYQIGPDLNRLLLAGILLLALELFVFLGSLVEGVGAIRKTLKPIADMAATTRSLNDQVAALGADGTGLKNLAGEISSIDASQLDRRLAVDESQKELKELAQAINQMLNRINAAYQSQVRFVSDASHELRTPISVIQGYVNLLDRWGKKDEKTLQESIDAIKGETESMKALVEQLLFLARGDNESMQLHLESVEAGELVEEIVKEARLIDPHHIFETRLQTAALLTADRQLMKQAIRILLENSMKYTPAGEVISLRVNQMDSQVHITVQDNGIGIEPEDLPHIFDRFYRSDESRARKTGGSGLGLAIAKWIIQRHHGHVEVISRVDIGTRTTIMLPKKAAVAASEKAVTEQPDGFESQ</sequence>
<comment type="catalytic activity">
    <reaction evidence="1">
        <text>ATP + protein L-histidine = ADP + protein N-phospho-L-histidine.</text>
        <dbReference type="EC" id="2.7.13.3"/>
    </reaction>
</comment>
<dbReference type="SUPFAM" id="SSF47384">
    <property type="entry name" value="Homodimeric domain of signal transducing histidine kinase"/>
    <property type="match status" value="1"/>
</dbReference>
<dbReference type="Pfam" id="PF00512">
    <property type="entry name" value="HisKA"/>
    <property type="match status" value="1"/>
</dbReference>
<dbReference type="EMBL" id="FXUF01000005">
    <property type="protein sequence ID" value="SMP54173.1"/>
    <property type="molecule type" value="Genomic_DNA"/>
</dbReference>
<dbReference type="CDD" id="cd00075">
    <property type="entry name" value="HATPase"/>
    <property type="match status" value="1"/>
</dbReference>
<dbReference type="AlphaFoldDB" id="A0AA45WVK2"/>
<keyword evidence="10" id="KW-1133">Transmembrane helix</keyword>
<evidence type="ECO:0000256" key="1">
    <source>
        <dbReference type="ARBA" id="ARBA00000085"/>
    </source>
</evidence>
<dbReference type="FunFam" id="3.30.565.10:FF:000006">
    <property type="entry name" value="Sensor histidine kinase WalK"/>
    <property type="match status" value="1"/>
</dbReference>
<keyword evidence="10" id="KW-0812">Transmembrane</keyword>
<dbReference type="PRINTS" id="PR00344">
    <property type="entry name" value="BCTRLSENSOR"/>
</dbReference>
<dbReference type="SMART" id="SM00388">
    <property type="entry name" value="HisKA"/>
    <property type="match status" value="1"/>
</dbReference>
<keyword evidence="4" id="KW-0597">Phosphoprotein</keyword>
<evidence type="ECO:0000256" key="5">
    <source>
        <dbReference type="ARBA" id="ARBA00022679"/>
    </source>
</evidence>
<dbReference type="InterPro" id="IPR003661">
    <property type="entry name" value="HisK_dim/P_dom"/>
</dbReference>
<evidence type="ECO:0000256" key="7">
    <source>
        <dbReference type="ARBA" id="ARBA00023012"/>
    </source>
</evidence>
<dbReference type="SMART" id="SM00304">
    <property type="entry name" value="HAMP"/>
    <property type="match status" value="1"/>
</dbReference>
<reference evidence="13" key="1">
    <citation type="submission" date="2017-05" db="EMBL/GenBank/DDBJ databases">
        <authorList>
            <person name="Varghese N."/>
            <person name="Submissions S."/>
        </authorList>
    </citation>
    <scope>NUCLEOTIDE SEQUENCE</scope>
    <source>
        <strain evidence="13">Su22</strain>
    </source>
</reference>
<dbReference type="SMART" id="SM00387">
    <property type="entry name" value="HATPase_c"/>
    <property type="match status" value="1"/>
</dbReference>
<dbReference type="InterPro" id="IPR003594">
    <property type="entry name" value="HATPase_dom"/>
</dbReference>
<dbReference type="RefSeq" id="WP_283409017.1">
    <property type="nucleotide sequence ID" value="NZ_FXUF01000005.1"/>
</dbReference>
<dbReference type="Pfam" id="PF02518">
    <property type="entry name" value="HATPase_c"/>
    <property type="match status" value="1"/>
</dbReference>
<dbReference type="CDD" id="cd00082">
    <property type="entry name" value="HisKA"/>
    <property type="match status" value="1"/>
</dbReference>
<feature type="coiled-coil region" evidence="9">
    <location>
        <begin position="247"/>
        <end position="274"/>
    </location>
</feature>
<dbReference type="InterPro" id="IPR050351">
    <property type="entry name" value="BphY/WalK/GraS-like"/>
</dbReference>
<dbReference type="InterPro" id="IPR036097">
    <property type="entry name" value="HisK_dim/P_sf"/>
</dbReference>
<feature type="transmembrane region" description="Helical" evidence="10">
    <location>
        <begin position="169"/>
        <end position="189"/>
    </location>
</feature>
<dbReference type="PANTHER" id="PTHR45453:SF1">
    <property type="entry name" value="PHOSPHATE REGULON SENSOR PROTEIN PHOR"/>
    <property type="match status" value="1"/>
</dbReference>